<sequence length="461" mass="50336">MATILYVDDEPAVGQLLGHMIERAGHHAVGASSVHEALKVLARERVDLIVSDHQMPGLTGLDLLELLKTEGYDIPLIILTGYASIEHAVSAIKAGAVDYITKPVDGPHLEIALEQALKFESLKRENAALRDEVMQLRQNQQILGDSPAIQKALNEVAMAAPTRASVLLLGESGTGKELFARAIHEQSERRSQPFIKINCAAIPEGLIESALFGHEKGAFTGAIKRVEGAFERANRGTLLLDEISEMRLDLQAKLLRVLQEGEFERVGGETPIKVDVRIIATSNRALAEDAAEGRFRQDLYFRLSVIPIHIPPLRERRSDIPLLAMRFAMRAAQEYKKDIQGIAPDAMEWLRAQAWPGNVRELQHLVERAVVLSRDPVLTFPAFAGTDRRATPVAVPATSAAANPATLPDGAIVLDSLDIASAEQRLIEVALARTNGNRTKAAELLGISIRTLRTRLNAPDA</sequence>
<protein>
    <submittedName>
        <fullName evidence="10">Sigma-54 dependent transcriptional regulator</fullName>
    </submittedName>
</protein>
<evidence type="ECO:0000256" key="6">
    <source>
        <dbReference type="PROSITE-ProRule" id="PRU00169"/>
    </source>
</evidence>
<accession>A0AA49Q3Q8</accession>
<dbReference type="InterPro" id="IPR027417">
    <property type="entry name" value="P-loop_NTPase"/>
</dbReference>
<evidence type="ECO:0000256" key="1">
    <source>
        <dbReference type="ARBA" id="ARBA00022741"/>
    </source>
</evidence>
<keyword evidence="1" id="KW-0547">Nucleotide-binding</keyword>
<evidence type="ECO:0000313" key="10">
    <source>
        <dbReference type="EMBL" id="WKW10964.1"/>
    </source>
</evidence>
<dbReference type="InterPro" id="IPR002197">
    <property type="entry name" value="HTH_Fis"/>
</dbReference>
<dbReference type="PROSITE" id="PS00675">
    <property type="entry name" value="SIGMA54_INTERACT_1"/>
    <property type="match status" value="1"/>
</dbReference>
<dbReference type="SMART" id="SM00382">
    <property type="entry name" value="AAA"/>
    <property type="match status" value="1"/>
</dbReference>
<dbReference type="SUPFAM" id="SSF52540">
    <property type="entry name" value="P-loop containing nucleoside triphosphate hydrolases"/>
    <property type="match status" value="1"/>
</dbReference>
<evidence type="ECO:0000256" key="7">
    <source>
        <dbReference type="SAM" id="Coils"/>
    </source>
</evidence>
<evidence type="ECO:0000256" key="5">
    <source>
        <dbReference type="ARBA" id="ARBA00023163"/>
    </source>
</evidence>
<dbReference type="Gene3D" id="1.10.8.60">
    <property type="match status" value="1"/>
</dbReference>
<name>A0AA49Q3Q8_9BACT</name>
<dbReference type="Pfam" id="PF02954">
    <property type="entry name" value="HTH_8"/>
    <property type="match status" value="1"/>
</dbReference>
<evidence type="ECO:0000256" key="2">
    <source>
        <dbReference type="ARBA" id="ARBA00022840"/>
    </source>
</evidence>
<dbReference type="PROSITE" id="PS50110">
    <property type="entry name" value="RESPONSE_REGULATORY"/>
    <property type="match status" value="1"/>
</dbReference>
<dbReference type="InterPro" id="IPR025944">
    <property type="entry name" value="Sigma_54_int_dom_CS"/>
</dbReference>
<dbReference type="Gene3D" id="3.40.50.300">
    <property type="entry name" value="P-loop containing nucleotide triphosphate hydrolases"/>
    <property type="match status" value="1"/>
</dbReference>
<dbReference type="KEGG" id="pspc:Strain318_000197"/>
<dbReference type="EMBL" id="CP130613">
    <property type="protein sequence ID" value="WKW13873.1"/>
    <property type="molecule type" value="Genomic_DNA"/>
</dbReference>
<dbReference type="GO" id="GO:0000160">
    <property type="term" value="P:phosphorelay signal transduction system"/>
    <property type="evidence" value="ECO:0007669"/>
    <property type="project" value="InterPro"/>
</dbReference>
<dbReference type="GO" id="GO:0043565">
    <property type="term" value="F:sequence-specific DNA binding"/>
    <property type="evidence" value="ECO:0007669"/>
    <property type="project" value="InterPro"/>
</dbReference>
<feature type="modified residue" description="4-aspartylphosphate" evidence="6">
    <location>
        <position position="52"/>
    </location>
</feature>
<dbReference type="RefSeq" id="WP_367886674.1">
    <property type="nucleotide sequence ID" value="NZ_CP130612.1"/>
</dbReference>
<keyword evidence="6" id="KW-0597">Phosphoprotein</keyword>
<dbReference type="InterPro" id="IPR009057">
    <property type="entry name" value="Homeodomain-like_sf"/>
</dbReference>
<dbReference type="GO" id="GO:0005524">
    <property type="term" value="F:ATP binding"/>
    <property type="evidence" value="ECO:0007669"/>
    <property type="project" value="UniProtKB-KW"/>
</dbReference>
<dbReference type="PANTHER" id="PTHR32071">
    <property type="entry name" value="TRANSCRIPTIONAL REGULATORY PROTEIN"/>
    <property type="match status" value="1"/>
</dbReference>
<gene>
    <name evidence="10" type="ORF">Strain138_000197</name>
    <name evidence="11" type="ORF">Strain318_000197</name>
</gene>
<keyword evidence="5" id="KW-0804">Transcription</keyword>
<evidence type="ECO:0000313" key="12">
    <source>
        <dbReference type="Proteomes" id="UP001229955"/>
    </source>
</evidence>
<dbReference type="Gene3D" id="3.40.50.2300">
    <property type="match status" value="1"/>
</dbReference>
<dbReference type="PANTHER" id="PTHR32071:SF117">
    <property type="entry name" value="PTS-DEPENDENT DIHYDROXYACETONE KINASE OPERON REGULATORY PROTEIN-RELATED"/>
    <property type="match status" value="1"/>
</dbReference>
<dbReference type="Pfam" id="PF25601">
    <property type="entry name" value="AAA_lid_14"/>
    <property type="match status" value="1"/>
</dbReference>
<keyword evidence="3" id="KW-0805">Transcription regulation</keyword>
<organism evidence="10">
    <name type="scientific">Pseudogemmatithrix spongiicola</name>
    <dbReference type="NCBI Taxonomy" id="3062599"/>
    <lineage>
        <taxon>Bacteria</taxon>
        <taxon>Pseudomonadati</taxon>
        <taxon>Gemmatimonadota</taxon>
        <taxon>Gemmatimonadia</taxon>
        <taxon>Gemmatimonadales</taxon>
        <taxon>Gemmatimonadaceae</taxon>
        <taxon>Pseudogemmatithrix</taxon>
    </lineage>
</organism>
<feature type="domain" description="Sigma-54 factor interaction" evidence="8">
    <location>
        <begin position="142"/>
        <end position="371"/>
    </location>
</feature>
<evidence type="ECO:0000256" key="3">
    <source>
        <dbReference type="ARBA" id="ARBA00023015"/>
    </source>
</evidence>
<dbReference type="SUPFAM" id="SSF46689">
    <property type="entry name" value="Homeodomain-like"/>
    <property type="match status" value="1"/>
</dbReference>
<keyword evidence="2" id="KW-0067">ATP-binding</keyword>
<dbReference type="PROSITE" id="PS00688">
    <property type="entry name" value="SIGMA54_INTERACT_3"/>
    <property type="match status" value="1"/>
</dbReference>
<dbReference type="PROSITE" id="PS50045">
    <property type="entry name" value="SIGMA54_INTERACT_4"/>
    <property type="match status" value="1"/>
</dbReference>
<dbReference type="Gene3D" id="1.10.10.60">
    <property type="entry name" value="Homeodomain-like"/>
    <property type="match status" value="1"/>
</dbReference>
<accession>A0AA49Q605</accession>
<dbReference type="Pfam" id="PF00158">
    <property type="entry name" value="Sigma54_activat"/>
    <property type="match status" value="1"/>
</dbReference>
<dbReference type="InterPro" id="IPR025662">
    <property type="entry name" value="Sigma_54_int_dom_ATP-bd_1"/>
</dbReference>
<dbReference type="Proteomes" id="UP001229955">
    <property type="component" value="Chromosome"/>
</dbReference>
<dbReference type="AlphaFoldDB" id="A0AA49Q3Q8"/>
<dbReference type="FunFam" id="3.40.50.300:FF:000006">
    <property type="entry name" value="DNA-binding transcriptional regulator NtrC"/>
    <property type="match status" value="1"/>
</dbReference>
<keyword evidence="12" id="KW-1185">Reference proteome</keyword>
<dbReference type="InterPro" id="IPR002078">
    <property type="entry name" value="Sigma_54_int"/>
</dbReference>
<feature type="coiled-coil region" evidence="7">
    <location>
        <begin position="112"/>
        <end position="139"/>
    </location>
</feature>
<dbReference type="InterPro" id="IPR011006">
    <property type="entry name" value="CheY-like_superfamily"/>
</dbReference>
<dbReference type="Pfam" id="PF00072">
    <property type="entry name" value="Response_reg"/>
    <property type="match status" value="1"/>
</dbReference>
<dbReference type="EMBL" id="CP130612">
    <property type="protein sequence ID" value="WKW10964.1"/>
    <property type="molecule type" value="Genomic_DNA"/>
</dbReference>
<feature type="domain" description="Response regulatory" evidence="9">
    <location>
        <begin position="3"/>
        <end position="117"/>
    </location>
</feature>
<dbReference type="CDD" id="cd00009">
    <property type="entry name" value="AAA"/>
    <property type="match status" value="1"/>
</dbReference>
<dbReference type="SMART" id="SM00448">
    <property type="entry name" value="REC"/>
    <property type="match status" value="1"/>
</dbReference>
<dbReference type="PRINTS" id="PR01590">
    <property type="entry name" value="HTHFIS"/>
</dbReference>
<evidence type="ECO:0000259" key="9">
    <source>
        <dbReference type="PROSITE" id="PS50110"/>
    </source>
</evidence>
<keyword evidence="4" id="KW-0238">DNA-binding</keyword>
<dbReference type="GO" id="GO:0006355">
    <property type="term" value="P:regulation of DNA-templated transcription"/>
    <property type="evidence" value="ECO:0007669"/>
    <property type="project" value="InterPro"/>
</dbReference>
<evidence type="ECO:0000313" key="11">
    <source>
        <dbReference type="EMBL" id="WKW13873.1"/>
    </source>
</evidence>
<proteinExistence type="predicted"/>
<keyword evidence="7" id="KW-0175">Coiled coil</keyword>
<evidence type="ECO:0000256" key="4">
    <source>
        <dbReference type="ARBA" id="ARBA00023125"/>
    </source>
</evidence>
<reference evidence="10" key="1">
    <citation type="submission" date="2023-07" db="EMBL/GenBank/DDBJ databases">
        <authorList>
            <person name="Haufschild T."/>
            <person name="Kallscheuer N."/>
            <person name="Hammer J."/>
            <person name="Kohn T."/>
            <person name="Kabuu M."/>
            <person name="Jogler M."/>
            <person name="Wohfarth N."/>
            <person name="Heuer A."/>
            <person name="Rohde M."/>
            <person name="van Teeseling M.C.F."/>
            <person name="Jogler C."/>
        </authorList>
    </citation>
    <scope>NUCLEOTIDE SEQUENCE</scope>
    <source>
        <strain evidence="10">Strain 138</strain>
        <strain evidence="11">Strain 318</strain>
    </source>
</reference>
<dbReference type="InterPro" id="IPR058031">
    <property type="entry name" value="AAA_lid_NorR"/>
</dbReference>
<dbReference type="SUPFAM" id="SSF52172">
    <property type="entry name" value="CheY-like"/>
    <property type="match status" value="1"/>
</dbReference>
<evidence type="ECO:0000259" key="8">
    <source>
        <dbReference type="PROSITE" id="PS50045"/>
    </source>
</evidence>
<dbReference type="InterPro" id="IPR001789">
    <property type="entry name" value="Sig_transdc_resp-reg_receiver"/>
</dbReference>
<dbReference type="InterPro" id="IPR003593">
    <property type="entry name" value="AAA+_ATPase"/>
</dbReference>